<feature type="compositionally biased region" description="Basic and acidic residues" evidence="9">
    <location>
        <begin position="49"/>
        <end position="73"/>
    </location>
</feature>
<gene>
    <name evidence="11" type="primary">accB</name>
    <name evidence="11" type="ORF">IAA21_04500</name>
</gene>
<dbReference type="InterPro" id="IPR001882">
    <property type="entry name" value="Biotin_BS"/>
</dbReference>
<comment type="function">
    <text evidence="8">This protein is a component of the acetyl coenzyme A carboxylase complex; first, biotin carboxylase catalyzes the carboxylation of the carrier protein and then the transcarboxylase transfers the carboxyl group to form malonyl-CoA.</text>
</comment>
<evidence type="ECO:0000256" key="3">
    <source>
        <dbReference type="ARBA" id="ARBA00022516"/>
    </source>
</evidence>
<keyword evidence="4 8" id="KW-0276">Fatty acid metabolism</keyword>
<evidence type="ECO:0000256" key="4">
    <source>
        <dbReference type="ARBA" id="ARBA00022832"/>
    </source>
</evidence>
<dbReference type="InterPro" id="IPR011053">
    <property type="entry name" value="Single_hybrid_motif"/>
</dbReference>
<dbReference type="InterPro" id="IPR000089">
    <property type="entry name" value="Biotin_lipoyl"/>
</dbReference>
<protein>
    <recommendedName>
        <fullName evidence="2 8">Biotin carboxyl carrier protein of acetyl-CoA carboxylase</fullName>
    </recommendedName>
</protein>
<dbReference type="PROSITE" id="PS50968">
    <property type="entry name" value="BIOTINYL_LIPOYL"/>
    <property type="match status" value="1"/>
</dbReference>
<proteinExistence type="predicted"/>
<dbReference type="GO" id="GO:0009317">
    <property type="term" value="C:acetyl-CoA carboxylase complex"/>
    <property type="evidence" value="ECO:0007669"/>
    <property type="project" value="InterPro"/>
</dbReference>
<evidence type="ECO:0000256" key="2">
    <source>
        <dbReference type="ARBA" id="ARBA00017562"/>
    </source>
</evidence>
<comment type="caution">
    <text evidence="11">The sequence shown here is derived from an EMBL/GenBank/DDBJ whole genome shotgun (WGS) entry which is preliminary data.</text>
</comment>
<feature type="domain" description="Lipoyl-binding" evidence="10">
    <location>
        <begin position="80"/>
        <end position="156"/>
    </location>
</feature>
<evidence type="ECO:0000256" key="9">
    <source>
        <dbReference type="SAM" id="MobiDB-lite"/>
    </source>
</evidence>
<evidence type="ECO:0000313" key="11">
    <source>
        <dbReference type="EMBL" id="HIZ22045.1"/>
    </source>
</evidence>
<feature type="region of interest" description="Disordered" evidence="9">
    <location>
        <begin position="49"/>
        <end position="80"/>
    </location>
</feature>
<name>A0A9D2DS66_9FIRM</name>
<dbReference type="GO" id="GO:0003989">
    <property type="term" value="F:acetyl-CoA carboxylase activity"/>
    <property type="evidence" value="ECO:0007669"/>
    <property type="project" value="InterPro"/>
</dbReference>
<evidence type="ECO:0000259" key="10">
    <source>
        <dbReference type="PROSITE" id="PS50968"/>
    </source>
</evidence>
<evidence type="ECO:0000313" key="12">
    <source>
        <dbReference type="Proteomes" id="UP000824041"/>
    </source>
</evidence>
<sequence>MEFEKIIELIHAVSDSNLTEFHLKDGEWQVDLATSKACERKTVVVKETDTPVRTVSEDPGSKGREAVPAKEESGPSLDTGKVVKSPLVGTFYSASSPDSEPFVKRGDTVKKGQVLGIVEAMKLMNEIESEFDGTIKEILVENEQMVEYGQPLFVLE</sequence>
<keyword evidence="6 8" id="KW-0275">Fatty acid biosynthesis</keyword>
<dbReference type="InterPro" id="IPR001249">
    <property type="entry name" value="AcCoA_biotinCC"/>
</dbReference>
<dbReference type="Pfam" id="PF00364">
    <property type="entry name" value="Biotin_lipoyl"/>
    <property type="match status" value="1"/>
</dbReference>
<dbReference type="PROSITE" id="PS00188">
    <property type="entry name" value="BIOTIN"/>
    <property type="match status" value="1"/>
</dbReference>
<dbReference type="PRINTS" id="PR01071">
    <property type="entry name" value="ACOABIOTINCC"/>
</dbReference>
<keyword evidence="11" id="KW-0436">Ligase</keyword>
<reference evidence="11" key="1">
    <citation type="journal article" date="2021" name="PeerJ">
        <title>Extensive microbial diversity within the chicken gut microbiome revealed by metagenomics and culture.</title>
        <authorList>
            <person name="Gilroy R."/>
            <person name="Ravi A."/>
            <person name="Getino M."/>
            <person name="Pursley I."/>
            <person name="Horton D.L."/>
            <person name="Alikhan N.F."/>
            <person name="Baker D."/>
            <person name="Gharbi K."/>
            <person name="Hall N."/>
            <person name="Watson M."/>
            <person name="Adriaenssens E.M."/>
            <person name="Foster-Nyarko E."/>
            <person name="Jarju S."/>
            <person name="Secka A."/>
            <person name="Antonio M."/>
            <person name="Oren A."/>
            <person name="Chaudhuri R.R."/>
            <person name="La Ragione R."/>
            <person name="Hildebrand F."/>
            <person name="Pallen M.J."/>
        </authorList>
    </citation>
    <scope>NUCLEOTIDE SEQUENCE</scope>
    <source>
        <strain evidence="11">14324</strain>
    </source>
</reference>
<dbReference type="SUPFAM" id="SSF51230">
    <property type="entry name" value="Single hybrid motif"/>
    <property type="match status" value="1"/>
</dbReference>
<dbReference type="Gene3D" id="2.40.50.100">
    <property type="match status" value="1"/>
</dbReference>
<reference evidence="11" key="2">
    <citation type="submission" date="2021-04" db="EMBL/GenBank/DDBJ databases">
        <authorList>
            <person name="Gilroy R."/>
        </authorList>
    </citation>
    <scope>NUCLEOTIDE SEQUENCE</scope>
    <source>
        <strain evidence="11">14324</strain>
    </source>
</reference>
<dbReference type="PANTHER" id="PTHR45266:SF3">
    <property type="entry name" value="OXALOACETATE DECARBOXYLASE ALPHA CHAIN"/>
    <property type="match status" value="1"/>
</dbReference>
<dbReference type="InterPro" id="IPR050709">
    <property type="entry name" value="Biotin_Carboxyl_Carrier/Decarb"/>
</dbReference>
<organism evidence="11 12">
    <name type="scientific">Candidatus Blautia faecigallinarum</name>
    <dbReference type="NCBI Taxonomy" id="2838488"/>
    <lineage>
        <taxon>Bacteria</taxon>
        <taxon>Bacillati</taxon>
        <taxon>Bacillota</taxon>
        <taxon>Clostridia</taxon>
        <taxon>Lachnospirales</taxon>
        <taxon>Lachnospiraceae</taxon>
        <taxon>Blautia</taxon>
    </lineage>
</organism>
<evidence type="ECO:0000256" key="6">
    <source>
        <dbReference type="ARBA" id="ARBA00023160"/>
    </source>
</evidence>
<dbReference type="CDD" id="cd06850">
    <property type="entry name" value="biotinyl_domain"/>
    <property type="match status" value="1"/>
</dbReference>
<dbReference type="GO" id="GO:0006633">
    <property type="term" value="P:fatty acid biosynthetic process"/>
    <property type="evidence" value="ECO:0007669"/>
    <property type="project" value="UniProtKB-KW"/>
</dbReference>
<evidence type="ECO:0000256" key="8">
    <source>
        <dbReference type="RuleBase" id="RU364072"/>
    </source>
</evidence>
<keyword evidence="3 8" id="KW-0444">Lipid biosynthesis</keyword>
<dbReference type="AlphaFoldDB" id="A0A9D2DS66"/>
<evidence type="ECO:0000256" key="5">
    <source>
        <dbReference type="ARBA" id="ARBA00023098"/>
    </source>
</evidence>
<evidence type="ECO:0000256" key="1">
    <source>
        <dbReference type="ARBA" id="ARBA00005194"/>
    </source>
</evidence>
<keyword evidence="7 8" id="KW-0092">Biotin</keyword>
<dbReference type="Proteomes" id="UP000824041">
    <property type="component" value="Unassembled WGS sequence"/>
</dbReference>
<dbReference type="EMBL" id="DXBU01000058">
    <property type="protein sequence ID" value="HIZ22045.1"/>
    <property type="molecule type" value="Genomic_DNA"/>
</dbReference>
<dbReference type="PANTHER" id="PTHR45266">
    <property type="entry name" value="OXALOACETATE DECARBOXYLASE ALPHA CHAIN"/>
    <property type="match status" value="1"/>
</dbReference>
<keyword evidence="5 8" id="KW-0443">Lipid metabolism</keyword>
<comment type="pathway">
    <text evidence="1 8">Lipid metabolism; fatty acid biosynthesis.</text>
</comment>
<accession>A0A9D2DS66</accession>
<dbReference type="NCBIfam" id="TIGR00531">
    <property type="entry name" value="BCCP"/>
    <property type="match status" value="1"/>
</dbReference>
<dbReference type="FunFam" id="2.40.50.100:FF:000003">
    <property type="entry name" value="Acetyl-CoA carboxylase biotin carboxyl carrier protein"/>
    <property type="match status" value="1"/>
</dbReference>
<evidence type="ECO:0000256" key="7">
    <source>
        <dbReference type="ARBA" id="ARBA00023267"/>
    </source>
</evidence>